<evidence type="ECO:0000313" key="16">
    <source>
        <dbReference type="Proteomes" id="UP000515156"/>
    </source>
</evidence>
<dbReference type="Proteomes" id="UP000515156">
    <property type="component" value="Chromosome 12"/>
</dbReference>
<evidence type="ECO:0000256" key="12">
    <source>
        <dbReference type="ARBA" id="ARBA00023224"/>
    </source>
</evidence>
<organism evidence="16 17">
    <name type="scientific">Microcaecilia unicolor</name>
    <dbReference type="NCBI Taxonomy" id="1415580"/>
    <lineage>
        <taxon>Eukaryota</taxon>
        <taxon>Metazoa</taxon>
        <taxon>Chordata</taxon>
        <taxon>Craniata</taxon>
        <taxon>Vertebrata</taxon>
        <taxon>Euteleostomi</taxon>
        <taxon>Amphibia</taxon>
        <taxon>Gymnophiona</taxon>
        <taxon>Siphonopidae</taxon>
        <taxon>Microcaecilia</taxon>
    </lineage>
</organism>
<evidence type="ECO:0000256" key="14">
    <source>
        <dbReference type="SAM" id="SignalP"/>
    </source>
</evidence>
<dbReference type="RefSeq" id="XP_030077489.1">
    <property type="nucleotide sequence ID" value="XM_030221629.1"/>
</dbReference>
<accession>A0A6P7ZV71</accession>
<dbReference type="AlphaFoldDB" id="A0A6P7ZV71"/>
<proteinExistence type="inferred from homology"/>
<evidence type="ECO:0000256" key="6">
    <source>
        <dbReference type="ARBA" id="ARBA00022692"/>
    </source>
</evidence>
<feature type="transmembrane region" description="Helical" evidence="13">
    <location>
        <begin position="186"/>
        <end position="203"/>
    </location>
</feature>
<dbReference type="FunFam" id="1.20.1070.10:FF:000033">
    <property type="entry name" value="Vomeronasal type-1 receptor"/>
    <property type="match status" value="1"/>
</dbReference>
<protein>
    <recommendedName>
        <fullName evidence="13">Vomeronasal type-1 receptor</fullName>
    </recommendedName>
</protein>
<feature type="transmembrane region" description="Helical" evidence="13">
    <location>
        <begin position="123"/>
        <end position="143"/>
    </location>
</feature>
<keyword evidence="7 13" id="KW-1133">Transmembrane helix</keyword>
<name>A0A6P7ZV71_9AMPH</name>
<feature type="signal peptide" evidence="14">
    <location>
        <begin position="1"/>
        <end position="19"/>
    </location>
</feature>
<dbReference type="Pfam" id="PF03402">
    <property type="entry name" value="V1R"/>
    <property type="match status" value="1"/>
</dbReference>
<dbReference type="SUPFAM" id="SSF81321">
    <property type="entry name" value="Family A G protein-coupled receptor-like"/>
    <property type="match status" value="1"/>
</dbReference>
<dbReference type="GO" id="GO:0016503">
    <property type="term" value="F:pheromone receptor activity"/>
    <property type="evidence" value="ECO:0007669"/>
    <property type="project" value="InterPro"/>
</dbReference>
<keyword evidence="10 13" id="KW-0675">Receptor</keyword>
<keyword evidence="6 13" id="KW-0812">Transmembrane</keyword>
<evidence type="ECO:0000256" key="4">
    <source>
        <dbReference type="ARBA" id="ARBA00022475"/>
    </source>
</evidence>
<keyword evidence="16" id="KW-1185">Reference proteome</keyword>
<evidence type="ECO:0000256" key="8">
    <source>
        <dbReference type="ARBA" id="ARBA00023040"/>
    </source>
</evidence>
<dbReference type="Gene3D" id="1.20.1070.10">
    <property type="entry name" value="Rhodopsin 7-helix transmembrane proteins"/>
    <property type="match status" value="1"/>
</dbReference>
<dbReference type="OrthoDB" id="9606139at2759"/>
<reference evidence="17" key="1">
    <citation type="submission" date="2025-08" db="UniProtKB">
        <authorList>
            <consortium name="RefSeq"/>
        </authorList>
    </citation>
    <scope>IDENTIFICATION</scope>
</reference>
<dbReference type="InterPro" id="IPR004072">
    <property type="entry name" value="Vmron_rcpt_1"/>
</dbReference>
<dbReference type="PROSITE" id="PS50262">
    <property type="entry name" value="G_PROTEIN_RECEP_F1_2"/>
    <property type="match status" value="1"/>
</dbReference>
<keyword evidence="14" id="KW-0732">Signal</keyword>
<sequence>MDLSSTVMIILFLLQTSIGAPANIFILMAYAHINQTEKNLKPADTILCHLVFANMLGLITRVMSDFGLNHNHNDISCKLLFYIYRISRGVCICLTSFLSVHQAITLAPSTSQWLSLKSRTKKYLIPCIIGFWLFNILLSVYILRVLYAQRNGTISGPHSKLGFCYSKSSFSSLALFFNIIMNGHDVFFVGLMLSCSVYILYVLKKHRDQVQYIRSTKQNSKMMAERTAAKNVITLVSLYVFCFGVDIGFIVYSGTVPIVPLLLAQIRVFVTSCYALLTPFIIISFNKRIYRRLKYSHNEESVKHVNAN</sequence>
<dbReference type="KEGG" id="muo:115482068"/>
<evidence type="ECO:0000256" key="9">
    <source>
        <dbReference type="ARBA" id="ARBA00023136"/>
    </source>
</evidence>
<evidence type="ECO:0000256" key="5">
    <source>
        <dbReference type="ARBA" id="ARBA00022507"/>
    </source>
</evidence>
<keyword evidence="11" id="KW-0325">Glycoprotein</keyword>
<comment type="function">
    <text evidence="1">Putative pheromone receptor.</text>
</comment>
<dbReference type="GeneID" id="115482068"/>
<feature type="transmembrane region" description="Helical" evidence="13">
    <location>
        <begin position="232"/>
        <end position="252"/>
    </location>
</feature>
<dbReference type="GO" id="GO:0019236">
    <property type="term" value="P:response to pheromone"/>
    <property type="evidence" value="ECO:0007669"/>
    <property type="project" value="UniProtKB-KW"/>
</dbReference>
<keyword evidence="5 13" id="KW-0589">Pheromone response</keyword>
<evidence type="ECO:0000256" key="3">
    <source>
        <dbReference type="ARBA" id="ARBA00010663"/>
    </source>
</evidence>
<evidence type="ECO:0000256" key="2">
    <source>
        <dbReference type="ARBA" id="ARBA00004651"/>
    </source>
</evidence>
<keyword evidence="4 13" id="KW-1003">Cell membrane</keyword>
<feature type="transmembrane region" description="Helical" evidence="13">
    <location>
        <begin position="264"/>
        <end position="285"/>
    </location>
</feature>
<gene>
    <name evidence="17" type="primary">LOC115482068</name>
</gene>
<dbReference type="InterPro" id="IPR017452">
    <property type="entry name" value="GPCR_Rhodpsn_7TM"/>
</dbReference>
<evidence type="ECO:0000256" key="13">
    <source>
        <dbReference type="RuleBase" id="RU364061"/>
    </source>
</evidence>
<evidence type="ECO:0000259" key="15">
    <source>
        <dbReference type="PROSITE" id="PS50262"/>
    </source>
</evidence>
<keyword evidence="8 13" id="KW-0297">G-protein coupled receptor</keyword>
<evidence type="ECO:0000256" key="10">
    <source>
        <dbReference type="ARBA" id="ARBA00023170"/>
    </source>
</evidence>
<dbReference type="InParanoid" id="A0A6P7ZV71"/>
<comment type="similarity">
    <text evidence="3 13">Belongs to the G-protein coupled receptor 1 family.</text>
</comment>
<evidence type="ECO:0000256" key="11">
    <source>
        <dbReference type="ARBA" id="ARBA00023180"/>
    </source>
</evidence>
<dbReference type="PANTHER" id="PTHR24062">
    <property type="entry name" value="VOMERONASAL TYPE-1 RECEPTOR"/>
    <property type="match status" value="1"/>
</dbReference>
<evidence type="ECO:0000256" key="1">
    <source>
        <dbReference type="ARBA" id="ARBA00003878"/>
    </source>
</evidence>
<comment type="caution">
    <text evidence="13">Lacks conserved residue(s) required for the propagation of feature annotation.</text>
</comment>
<dbReference type="FunCoup" id="A0A6P7ZV71">
    <property type="interactions" value="3"/>
</dbReference>
<keyword evidence="9 13" id="KW-0472">Membrane</keyword>
<evidence type="ECO:0000313" key="17">
    <source>
        <dbReference type="RefSeq" id="XP_030077489.1"/>
    </source>
</evidence>
<dbReference type="GO" id="GO:0005886">
    <property type="term" value="C:plasma membrane"/>
    <property type="evidence" value="ECO:0007669"/>
    <property type="project" value="UniProtKB-SubCell"/>
</dbReference>
<comment type="subcellular location">
    <subcellularLocation>
        <location evidence="2 13">Cell membrane</location>
        <topology evidence="2 13">Multi-pass membrane protein</topology>
    </subcellularLocation>
</comment>
<evidence type="ECO:0000256" key="7">
    <source>
        <dbReference type="ARBA" id="ARBA00022989"/>
    </source>
</evidence>
<feature type="domain" description="G-protein coupled receptors family 1 profile" evidence="15">
    <location>
        <begin position="22"/>
        <end position="282"/>
    </location>
</feature>
<keyword evidence="12 13" id="KW-0807">Transducer</keyword>
<feature type="chain" id="PRO_5028474611" description="Vomeronasal type-1 receptor" evidence="14">
    <location>
        <begin position="20"/>
        <end position="308"/>
    </location>
</feature>